<dbReference type="Proteomes" id="UP000271624">
    <property type="component" value="Unassembled WGS sequence"/>
</dbReference>
<organism evidence="1 2">
    <name type="scientific">Dulcicalothrix desertica PCC 7102</name>
    <dbReference type="NCBI Taxonomy" id="232991"/>
    <lineage>
        <taxon>Bacteria</taxon>
        <taxon>Bacillati</taxon>
        <taxon>Cyanobacteriota</taxon>
        <taxon>Cyanophyceae</taxon>
        <taxon>Nostocales</taxon>
        <taxon>Calotrichaceae</taxon>
        <taxon>Dulcicalothrix</taxon>
    </lineage>
</organism>
<dbReference type="EMBL" id="RSCL01000017">
    <property type="protein sequence ID" value="RUT02200.1"/>
    <property type="molecule type" value="Genomic_DNA"/>
</dbReference>
<dbReference type="RefSeq" id="WP_127084464.1">
    <property type="nucleotide sequence ID" value="NZ_RSCL01000017.1"/>
</dbReference>
<name>A0A433V7W4_9CYAN</name>
<protein>
    <submittedName>
        <fullName evidence="1">Uncharacterized protein</fullName>
    </submittedName>
</protein>
<sequence>MASRGFGKTQPTKLDQLIGQAVDYSRRREPEALDKIFDNLPVEMNNKVLKGTLRELNKDIDTISWRARILRFGN</sequence>
<keyword evidence="2" id="KW-1185">Reference proteome</keyword>
<gene>
    <name evidence="1" type="ORF">DSM106972_062750</name>
</gene>
<proteinExistence type="predicted"/>
<reference evidence="1" key="2">
    <citation type="journal article" date="2019" name="Genome Biol. Evol.">
        <title>Day and night: Metabolic profiles and evolutionary relationships of six axenic non-marine cyanobacteria.</title>
        <authorList>
            <person name="Will S.E."/>
            <person name="Henke P."/>
            <person name="Boedeker C."/>
            <person name="Huang S."/>
            <person name="Brinkmann H."/>
            <person name="Rohde M."/>
            <person name="Jarek M."/>
            <person name="Friedl T."/>
            <person name="Seufert S."/>
            <person name="Schumacher M."/>
            <person name="Overmann J."/>
            <person name="Neumann-Schaal M."/>
            <person name="Petersen J."/>
        </authorList>
    </citation>
    <scope>NUCLEOTIDE SEQUENCE [LARGE SCALE GENOMIC DNA]</scope>
    <source>
        <strain evidence="1">PCC 7102</strain>
    </source>
</reference>
<accession>A0A433V7W4</accession>
<reference evidence="1" key="1">
    <citation type="submission" date="2018-12" db="EMBL/GenBank/DDBJ databases">
        <authorList>
            <person name="Will S."/>
            <person name="Neumann-Schaal M."/>
            <person name="Henke P."/>
        </authorList>
    </citation>
    <scope>NUCLEOTIDE SEQUENCE</scope>
    <source>
        <strain evidence="1">PCC 7102</strain>
    </source>
</reference>
<evidence type="ECO:0000313" key="1">
    <source>
        <dbReference type="EMBL" id="RUT02200.1"/>
    </source>
</evidence>
<evidence type="ECO:0000313" key="2">
    <source>
        <dbReference type="Proteomes" id="UP000271624"/>
    </source>
</evidence>
<dbReference type="OrthoDB" id="511645at2"/>
<dbReference type="AlphaFoldDB" id="A0A433V7W4"/>
<comment type="caution">
    <text evidence="1">The sequence shown here is derived from an EMBL/GenBank/DDBJ whole genome shotgun (WGS) entry which is preliminary data.</text>
</comment>